<sequence length="439" mass="48549">MSKRHQKCVIWHNRPTAHISCLYPEILALIFGHLDVKDKGSAARVCSSWRDACYHKSVWKGVEAAIHLRHCDRCPANAQDCGLHNALFDSLVRRGIKKIQLLSIRRSVREVVVGVPKLESLNLIGCYNLTDEWLTSALTHRMNSLTELNLSMCKPITDHSLERIGDHLKNLEHLDLSGCSNITNTGLLELSMELKRLKYLNLRSCRHVSDVGIGHIAGATQETTLAGAGLFTLEFLGLQDCQKITDDSLRHISTALCHLHAVNLSFCSSITDFGLKHLSSMSNLRDINLRSCDNITDTGLAHLSDGSVRNLQVLDVSFSSDKIGDPGLVHISQKLIHLRSLSLNACSGITDEGVIKISRTLSCLRVLNLGQCNKITDKGLCAIGQHLVNLTNIDLYGCSLISTVGLEKIMQLPNLNLNLKLWQKDQQISSNSNQSSNQC</sequence>
<organism evidence="3">
    <name type="scientific">Medioppia subpectinata</name>
    <dbReference type="NCBI Taxonomy" id="1979941"/>
    <lineage>
        <taxon>Eukaryota</taxon>
        <taxon>Metazoa</taxon>
        <taxon>Ecdysozoa</taxon>
        <taxon>Arthropoda</taxon>
        <taxon>Chelicerata</taxon>
        <taxon>Arachnida</taxon>
        <taxon>Acari</taxon>
        <taxon>Acariformes</taxon>
        <taxon>Sarcoptiformes</taxon>
        <taxon>Oribatida</taxon>
        <taxon>Brachypylina</taxon>
        <taxon>Oppioidea</taxon>
        <taxon>Oppiidae</taxon>
        <taxon>Medioppia</taxon>
    </lineage>
</organism>
<accession>A0A7R9KKC4</accession>
<dbReference type="SUPFAM" id="SSF81383">
    <property type="entry name" value="F-box domain"/>
    <property type="match status" value="1"/>
</dbReference>
<dbReference type="Pfam" id="PF13516">
    <property type="entry name" value="LRR_6"/>
    <property type="match status" value="1"/>
</dbReference>
<name>A0A7R9KKC4_9ACAR</name>
<dbReference type="SMART" id="SM00367">
    <property type="entry name" value="LRR_CC"/>
    <property type="match status" value="11"/>
</dbReference>
<dbReference type="Pfam" id="PF25372">
    <property type="entry name" value="DUF7885"/>
    <property type="match status" value="2"/>
</dbReference>
<dbReference type="Pfam" id="PF12937">
    <property type="entry name" value="F-box-like"/>
    <property type="match status" value="1"/>
</dbReference>
<gene>
    <name evidence="3" type="ORF">OSB1V03_LOCUS5152</name>
</gene>
<feature type="non-terminal residue" evidence="3">
    <location>
        <position position="439"/>
    </location>
</feature>
<dbReference type="InterPro" id="IPR036047">
    <property type="entry name" value="F-box-like_dom_sf"/>
</dbReference>
<dbReference type="PANTHER" id="PTHR13382:SF10">
    <property type="entry name" value="ATP SYNTHASE SUBUNIT S, MITOCHONDRIAL"/>
    <property type="match status" value="1"/>
</dbReference>
<dbReference type="GO" id="GO:0005737">
    <property type="term" value="C:cytoplasm"/>
    <property type="evidence" value="ECO:0007669"/>
    <property type="project" value="TreeGrafter"/>
</dbReference>
<dbReference type="SUPFAM" id="SSF52047">
    <property type="entry name" value="RNI-like"/>
    <property type="match status" value="1"/>
</dbReference>
<evidence type="ECO:0000313" key="4">
    <source>
        <dbReference type="Proteomes" id="UP000759131"/>
    </source>
</evidence>
<dbReference type="OrthoDB" id="2585512at2759"/>
<dbReference type="InterPro" id="IPR001810">
    <property type="entry name" value="F-box_dom"/>
</dbReference>
<proteinExistence type="predicted"/>
<dbReference type="Gene3D" id="3.80.10.10">
    <property type="entry name" value="Ribonuclease Inhibitor"/>
    <property type="match status" value="2"/>
</dbReference>
<dbReference type="EMBL" id="OC857081">
    <property type="protein sequence ID" value="CAD7624711.1"/>
    <property type="molecule type" value="Genomic_DNA"/>
</dbReference>
<evidence type="ECO:0000313" key="3">
    <source>
        <dbReference type="EMBL" id="CAD7624711.1"/>
    </source>
</evidence>
<feature type="domain" description="F-box" evidence="2">
    <location>
        <begin position="22"/>
        <end position="62"/>
    </location>
</feature>
<keyword evidence="4" id="KW-1185">Reference proteome</keyword>
<protein>
    <recommendedName>
        <fullName evidence="2">F-box domain-containing protein</fullName>
    </recommendedName>
</protein>
<dbReference type="InterPro" id="IPR032675">
    <property type="entry name" value="LRR_dom_sf"/>
</dbReference>
<dbReference type="InterPro" id="IPR006553">
    <property type="entry name" value="Leu-rich_rpt_Cys-con_subtyp"/>
</dbReference>
<dbReference type="Proteomes" id="UP000759131">
    <property type="component" value="Unassembled WGS sequence"/>
</dbReference>
<dbReference type="AlphaFoldDB" id="A0A7R9KKC4"/>
<dbReference type="InterPro" id="IPR057207">
    <property type="entry name" value="FBXL15_LRR"/>
</dbReference>
<dbReference type="SMART" id="SM00256">
    <property type="entry name" value="FBOX"/>
    <property type="match status" value="1"/>
</dbReference>
<dbReference type="InterPro" id="IPR050648">
    <property type="entry name" value="F-box_LRR-repeat"/>
</dbReference>
<reference evidence="3" key="1">
    <citation type="submission" date="2020-11" db="EMBL/GenBank/DDBJ databases">
        <authorList>
            <person name="Tran Van P."/>
        </authorList>
    </citation>
    <scope>NUCLEOTIDE SEQUENCE</scope>
</reference>
<evidence type="ECO:0000259" key="2">
    <source>
        <dbReference type="SMART" id="SM00256"/>
    </source>
</evidence>
<keyword evidence="1" id="KW-0833">Ubl conjugation pathway</keyword>
<dbReference type="FunFam" id="1.20.1280.50:FF:000059">
    <property type="entry name" value="Partner of Paired"/>
    <property type="match status" value="1"/>
</dbReference>
<dbReference type="InterPro" id="IPR001611">
    <property type="entry name" value="Leu-rich_rpt"/>
</dbReference>
<dbReference type="PANTHER" id="PTHR13382">
    <property type="entry name" value="MITOCHONDRIAL ATP SYNTHASE COUPLING FACTOR B"/>
    <property type="match status" value="1"/>
</dbReference>
<dbReference type="EMBL" id="CAJPIZ010002506">
    <property type="protein sequence ID" value="CAG2105141.1"/>
    <property type="molecule type" value="Genomic_DNA"/>
</dbReference>
<evidence type="ECO:0000256" key="1">
    <source>
        <dbReference type="ARBA" id="ARBA00022786"/>
    </source>
</evidence>